<dbReference type="SMART" id="SM00388">
    <property type="entry name" value="HisKA"/>
    <property type="match status" value="1"/>
</dbReference>
<dbReference type="SUPFAM" id="SSF52172">
    <property type="entry name" value="CheY-like"/>
    <property type="match status" value="1"/>
</dbReference>
<dbReference type="SUPFAM" id="SSF55785">
    <property type="entry name" value="PYP-like sensor domain (PAS domain)"/>
    <property type="match status" value="3"/>
</dbReference>
<dbReference type="Pfam" id="PF13426">
    <property type="entry name" value="PAS_9"/>
    <property type="match status" value="3"/>
</dbReference>
<dbReference type="PROSITE" id="PS50110">
    <property type="entry name" value="RESPONSE_REGULATORY"/>
    <property type="match status" value="1"/>
</dbReference>
<dbReference type="Pfam" id="PF00072">
    <property type="entry name" value="Response_reg"/>
    <property type="match status" value="1"/>
</dbReference>
<feature type="domain" description="PAC" evidence="9">
    <location>
        <begin position="333"/>
        <end position="385"/>
    </location>
</feature>
<evidence type="ECO:0000259" key="6">
    <source>
        <dbReference type="PROSITE" id="PS50109"/>
    </source>
</evidence>
<dbReference type="CDD" id="cd00082">
    <property type="entry name" value="HisKA"/>
    <property type="match status" value="1"/>
</dbReference>
<keyword evidence="5" id="KW-0175">Coiled coil</keyword>
<dbReference type="PRINTS" id="PR00344">
    <property type="entry name" value="BCTRLSENSOR"/>
</dbReference>
<feature type="domain" description="PAS" evidence="8">
    <location>
        <begin position="258"/>
        <end position="303"/>
    </location>
</feature>
<evidence type="ECO:0000259" key="8">
    <source>
        <dbReference type="PROSITE" id="PS50112"/>
    </source>
</evidence>
<feature type="domain" description="PAC" evidence="9">
    <location>
        <begin position="77"/>
        <end position="129"/>
    </location>
</feature>
<gene>
    <name evidence="10" type="ORF">HCN50_30105</name>
</gene>
<evidence type="ECO:0000256" key="3">
    <source>
        <dbReference type="ARBA" id="ARBA00022553"/>
    </source>
</evidence>
<dbReference type="Gene3D" id="3.40.50.2300">
    <property type="match status" value="1"/>
</dbReference>
<dbReference type="InterPro" id="IPR005467">
    <property type="entry name" value="His_kinase_dom"/>
</dbReference>
<dbReference type="EC" id="2.7.13.3" evidence="2"/>
<evidence type="ECO:0000256" key="4">
    <source>
        <dbReference type="PROSITE-ProRule" id="PRU00169"/>
    </source>
</evidence>
<dbReference type="CDD" id="cd00130">
    <property type="entry name" value="PAS"/>
    <property type="match status" value="3"/>
</dbReference>
<dbReference type="InterPro" id="IPR003661">
    <property type="entry name" value="HisK_dim/P_dom"/>
</dbReference>
<dbReference type="PROSITE" id="PS50109">
    <property type="entry name" value="HIS_KIN"/>
    <property type="match status" value="1"/>
</dbReference>
<dbReference type="PROSITE" id="PS50113">
    <property type="entry name" value="PAC"/>
    <property type="match status" value="3"/>
</dbReference>
<dbReference type="NCBIfam" id="TIGR00229">
    <property type="entry name" value="sensory_box"/>
    <property type="match status" value="3"/>
</dbReference>
<comment type="catalytic activity">
    <reaction evidence="1">
        <text>ATP + protein L-histidine = ADP + protein N-phospho-L-histidine.</text>
        <dbReference type="EC" id="2.7.13.3"/>
    </reaction>
</comment>
<dbReference type="AlphaFoldDB" id="A0A7Y4HBV5"/>
<dbReference type="Gene3D" id="3.30.565.10">
    <property type="entry name" value="Histidine kinase-like ATPase, C-terminal domain"/>
    <property type="match status" value="1"/>
</dbReference>
<dbReference type="SMART" id="SM00448">
    <property type="entry name" value="REC"/>
    <property type="match status" value="1"/>
</dbReference>
<dbReference type="InterPro" id="IPR000700">
    <property type="entry name" value="PAS-assoc_C"/>
</dbReference>
<feature type="modified residue" description="4-aspartylphosphate" evidence="4">
    <location>
        <position position="693"/>
    </location>
</feature>
<dbReference type="PANTHER" id="PTHR43065:SF49">
    <property type="entry name" value="HISTIDINE KINASE"/>
    <property type="match status" value="1"/>
</dbReference>
<evidence type="ECO:0000259" key="7">
    <source>
        <dbReference type="PROSITE" id="PS50110"/>
    </source>
</evidence>
<dbReference type="PANTHER" id="PTHR43065">
    <property type="entry name" value="SENSOR HISTIDINE KINASE"/>
    <property type="match status" value="1"/>
</dbReference>
<evidence type="ECO:0000259" key="9">
    <source>
        <dbReference type="PROSITE" id="PS50113"/>
    </source>
</evidence>
<dbReference type="Pfam" id="PF02518">
    <property type="entry name" value="HATPase_c"/>
    <property type="match status" value="1"/>
</dbReference>
<dbReference type="SUPFAM" id="SSF55874">
    <property type="entry name" value="ATPase domain of HSP90 chaperone/DNA topoisomerase II/histidine kinase"/>
    <property type="match status" value="1"/>
</dbReference>
<dbReference type="InterPro" id="IPR036890">
    <property type="entry name" value="HATPase_C_sf"/>
</dbReference>
<feature type="coiled-coil region" evidence="5">
    <location>
        <begin position="369"/>
        <end position="396"/>
    </location>
</feature>
<feature type="domain" description="Response regulatory" evidence="7">
    <location>
        <begin position="644"/>
        <end position="753"/>
    </location>
</feature>
<dbReference type="SMART" id="SM00086">
    <property type="entry name" value="PAC"/>
    <property type="match status" value="3"/>
</dbReference>
<dbReference type="Gene3D" id="1.10.287.130">
    <property type="match status" value="1"/>
</dbReference>
<dbReference type="EMBL" id="JAAVLW010000011">
    <property type="protein sequence ID" value="NOJ50442.1"/>
    <property type="molecule type" value="Genomic_DNA"/>
</dbReference>
<accession>A0A7Y4HBV5</accession>
<dbReference type="InterPro" id="IPR001789">
    <property type="entry name" value="Sig_transdc_resp-reg_receiver"/>
</dbReference>
<feature type="domain" description="PAS" evidence="8">
    <location>
        <begin position="130"/>
        <end position="203"/>
    </location>
</feature>
<keyword evidence="11" id="KW-1185">Reference proteome</keyword>
<dbReference type="InterPro" id="IPR004358">
    <property type="entry name" value="Sig_transdc_His_kin-like_C"/>
</dbReference>
<reference evidence="10 11" key="1">
    <citation type="submission" date="2020-03" db="EMBL/GenBank/DDBJ databases">
        <title>Bradyrhizobium diversity isolated from nodules of Muelleranthus trifoliolatus.</title>
        <authorList>
            <person name="Klepa M."/>
            <person name="Helene L."/>
            <person name="Hungria M."/>
        </authorList>
    </citation>
    <scope>NUCLEOTIDE SEQUENCE [LARGE SCALE GENOMIC DNA]</scope>
    <source>
        <strain evidence="10 11">WSM 1744</strain>
    </source>
</reference>
<dbReference type="Gene3D" id="3.30.450.20">
    <property type="entry name" value="PAS domain"/>
    <property type="match status" value="3"/>
</dbReference>
<dbReference type="SMART" id="SM00091">
    <property type="entry name" value="PAS"/>
    <property type="match status" value="3"/>
</dbReference>
<dbReference type="InterPro" id="IPR035965">
    <property type="entry name" value="PAS-like_dom_sf"/>
</dbReference>
<dbReference type="RefSeq" id="WP_171713482.1">
    <property type="nucleotide sequence ID" value="NZ_JAAVLW010000011.1"/>
</dbReference>
<feature type="domain" description="PAS" evidence="8">
    <location>
        <begin position="2"/>
        <end position="75"/>
    </location>
</feature>
<dbReference type="PROSITE" id="PS50112">
    <property type="entry name" value="PAS"/>
    <property type="match status" value="3"/>
</dbReference>
<organism evidence="10 11">
    <name type="scientific">Bradyrhizobium archetypum</name>
    <dbReference type="NCBI Taxonomy" id="2721160"/>
    <lineage>
        <taxon>Bacteria</taxon>
        <taxon>Pseudomonadati</taxon>
        <taxon>Pseudomonadota</taxon>
        <taxon>Alphaproteobacteria</taxon>
        <taxon>Hyphomicrobiales</taxon>
        <taxon>Nitrobacteraceae</taxon>
        <taxon>Bradyrhizobium</taxon>
    </lineage>
</organism>
<name>A0A7Y4HBV5_9BRAD</name>
<proteinExistence type="predicted"/>
<feature type="domain" description="Histidine kinase" evidence="6">
    <location>
        <begin position="405"/>
        <end position="625"/>
    </location>
</feature>
<dbReference type="InterPro" id="IPR000014">
    <property type="entry name" value="PAS"/>
</dbReference>
<dbReference type="InterPro" id="IPR001610">
    <property type="entry name" value="PAC"/>
</dbReference>
<dbReference type="InterPro" id="IPR003594">
    <property type="entry name" value="HATPase_dom"/>
</dbReference>
<dbReference type="InterPro" id="IPR011006">
    <property type="entry name" value="CheY-like_superfamily"/>
</dbReference>
<evidence type="ECO:0000256" key="2">
    <source>
        <dbReference type="ARBA" id="ARBA00012438"/>
    </source>
</evidence>
<dbReference type="InterPro" id="IPR036097">
    <property type="entry name" value="HisK_dim/P_sf"/>
</dbReference>
<dbReference type="SMART" id="SM00387">
    <property type="entry name" value="HATPase_c"/>
    <property type="match status" value="1"/>
</dbReference>
<evidence type="ECO:0000256" key="1">
    <source>
        <dbReference type="ARBA" id="ARBA00000085"/>
    </source>
</evidence>
<sequence>MENRRLELLLDAVADYAIYMLDPEGFITTWNAGAERVKGYQAVEIIGQHFSRFFTPEDRASGLPEKILEQARTNGRHEAEGWRVRKDGSRFCANAICQPVRDDQGALVGFAKVTRDITERVQAQHAILESERRFRILVEGVIDYAIYMLDPSGMITNWNKGAERLKGYSAEEIIGQHFSKFYTKEDRNSGLPIDVLETAAREGRYEAEGWRVRKDGSRFWASVVVDAIRDDTGRIVGFAKVTRDITERRVALEALRESERQFRLLITGVTDYAIFMLDPNGNVASWNAGAQRIKGYTADEIIGLHFSRFYTEAERSAGAPARALYTASREGRFEAEGWRLRKDGSVFWANAVIDAIHDEAGELIGFAKITRDITERRNAQLELQEAQRQRAHAQRMDALGQLTGGVAHDFNNLLMVVSGHIRTLQKAVAHDTKLARAANAISYAAERGAALTRQLLTFSRRQTLNPKILQIAESVNACRTMLESSAGSAVRLNFAIAADLWPVNVDQSELELALVNVTLNARDAMPAGGALLIAADNVTLIGSETDARIAGEFVAVRLMDTGSGIAPDVLPKIFDPFFTTKEVGKGSGLGLSQVHGFAHQSGGTVHIESQVGRGTTVTIYLPRSDGMPHAVAHESQEESSAGGTVLVVEDNPEVLSVCISMLEQLGYETYAVSGAPAALEVLVQKDFDLVLSDIVMPGGMDGAALANAIRARKPGLPVLLVTGFSPSGSHSDFPILRKPFDLSELSRTVARLIAEARQPPGSNLVRLSEARRSPVRKPD</sequence>
<evidence type="ECO:0000313" key="10">
    <source>
        <dbReference type="EMBL" id="NOJ50442.1"/>
    </source>
</evidence>
<dbReference type="GO" id="GO:0000155">
    <property type="term" value="F:phosphorelay sensor kinase activity"/>
    <property type="evidence" value="ECO:0007669"/>
    <property type="project" value="InterPro"/>
</dbReference>
<protein>
    <recommendedName>
        <fullName evidence="2">histidine kinase</fullName>
        <ecNumber evidence="2">2.7.13.3</ecNumber>
    </recommendedName>
</protein>
<comment type="caution">
    <text evidence="10">The sequence shown here is derived from an EMBL/GenBank/DDBJ whole genome shotgun (WGS) entry which is preliminary data.</text>
</comment>
<evidence type="ECO:0000313" key="11">
    <source>
        <dbReference type="Proteomes" id="UP000528734"/>
    </source>
</evidence>
<dbReference type="SUPFAM" id="SSF47384">
    <property type="entry name" value="Homodimeric domain of signal transducing histidine kinase"/>
    <property type="match status" value="1"/>
</dbReference>
<keyword evidence="3 4" id="KW-0597">Phosphoprotein</keyword>
<feature type="domain" description="PAC" evidence="9">
    <location>
        <begin position="205"/>
        <end position="257"/>
    </location>
</feature>
<evidence type="ECO:0000256" key="5">
    <source>
        <dbReference type="SAM" id="Coils"/>
    </source>
</evidence>
<dbReference type="Pfam" id="PF00512">
    <property type="entry name" value="HisKA"/>
    <property type="match status" value="1"/>
</dbReference>
<dbReference type="Proteomes" id="UP000528734">
    <property type="component" value="Unassembled WGS sequence"/>
</dbReference>